<keyword evidence="4" id="KW-1185">Reference proteome</keyword>
<dbReference type="RefSeq" id="WP_239370846.1">
    <property type="nucleotide sequence ID" value="NZ_JAKREW010000098.1"/>
</dbReference>
<evidence type="ECO:0000313" key="4">
    <source>
        <dbReference type="Proteomes" id="UP001201701"/>
    </source>
</evidence>
<gene>
    <name evidence="3" type="ORF">L4923_30550</name>
</gene>
<accession>A0ABS9QPJ6</accession>
<name>A0ABS9QPJ6_9HYPH</name>
<dbReference type="InterPro" id="IPR046847">
    <property type="entry name" value="Xre-like_HTH"/>
</dbReference>
<organism evidence="3 4">
    <name type="scientific">Mesorhizobium retamae</name>
    <dbReference type="NCBI Taxonomy" id="2912854"/>
    <lineage>
        <taxon>Bacteria</taxon>
        <taxon>Pseudomonadati</taxon>
        <taxon>Pseudomonadota</taxon>
        <taxon>Alphaproteobacteria</taxon>
        <taxon>Hyphomicrobiales</taxon>
        <taxon>Phyllobacteriaceae</taxon>
        <taxon>Mesorhizobium</taxon>
    </lineage>
</organism>
<evidence type="ECO:0000313" key="3">
    <source>
        <dbReference type="EMBL" id="MCG7509375.1"/>
    </source>
</evidence>
<feature type="domain" description="Antitoxin Xre-like helix-turn-helix" evidence="2">
    <location>
        <begin position="24"/>
        <end position="83"/>
    </location>
</feature>
<dbReference type="EMBL" id="JAKREW010000098">
    <property type="protein sequence ID" value="MCG7509375.1"/>
    <property type="molecule type" value="Genomic_DNA"/>
</dbReference>
<feature type="domain" description="Antitoxin Xre/MbcA/ParS-like toxin-binding" evidence="1">
    <location>
        <begin position="88"/>
        <end position="138"/>
    </location>
</feature>
<dbReference type="Pfam" id="PF20432">
    <property type="entry name" value="Xre-like-HTH"/>
    <property type="match status" value="1"/>
</dbReference>
<dbReference type="InterPro" id="IPR024467">
    <property type="entry name" value="Xre/MbcA/ParS-like_toxin-bd"/>
</dbReference>
<comment type="caution">
    <text evidence="3">The sequence shown here is derived from an EMBL/GenBank/DDBJ whole genome shotgun (WGS) entry which is preliminary data.</text>
</comment>
<dbReference type="Proteomes" id="UP001201701">
    <property type="component" value="Unassembled WGS sequence"/>
</dbReference>
<dbReference type="NCBIfam" id="TIGR02293">
    <property type="entry name" value="TAS_TIGR02293"/>
    <property type="match status" value="1"/>
</dbReference>
<dbReference type="Pfam" id="PF09722">
    <property type="entry name" value="Xre_MbcA_ParS_C"/>
    <property type="match status" value="1"/>
</dbReference>
<dbReference type="InterPro" id="IPR011979">
    <property type="entry name" value="Antitox_Xre"/>
</dbReference>
<evidence type="ECO:0000259" key="2">
    <source>
        <dbReference type="Pfam" id="PF20432"/>
    </source>
</evidence>
<evidence type="ECO:0000259" key="1">
    <source>
        <dbReference type="Pfam" id="PF09722"/>
    </source>
</evidence>
<reference evidence="3 4" key="1">
    <citation type="submission" date="2022-02" db="EMBL/GenBank/DDBJ databases">
        <title>Draft genome sequence of Mezorhizobium retamae strain IRAMC:0171 isolated from Retama raetam nodules.</title>
        <authorList>
            <person name="Bengaied R."/>
            <person name="Sbissi I."/>
            <person name="Huber K."/>
            <person name="Ghodbane F."/>
            <person name="Nouioui I."/>
            <person name="Tarhouni M."/>
            <person name="Gtari M."/>
        </authorList>
    </citation>
    <scope>NUCLEOTIDE SEQUENCE [LARGE SCALE GENOMIC DNA]</scope>
    <source>
        <strain evidence="3 4">IRAMC:0171</strain>
    </source>
</reference>
<proteinExistence type="predicted"/>
<sequence>MTAFADVADVLGLPAPGGRSAFGLIARIEDGLPVKALDRLAGKLAPGDTQFKYRLIPKATYERRKAAHRLSSDEGERLARLARVWAMAVEVWGGDDDARDFLFRPHAMLEDRRPVDVVIQSEIGAGLVLDVLGGLKYGTAA</sequence>
<protein>
    <submittedName>
        <fullName evidence="3">DUF2384 domain-containing protein</fullName>
    </submittedName>
</protein>